<evidence type="ECO:0000313" key="1">
    <source>
        <dbReference type="EMBL" id="KAJ2893083.1"/>
    </source>
</evidence>
<comment type="caution">
    <text evidence="1">The sequence shown here is derived from an EMBL/GenBank/DDBJ whole genome shotgun (WGS) entry which is preliminary data.</text>
</comment>
<gene>
    <name evidence="1" type="ORF">IWW38_002983</name>
</gene>
<keyword evidence="2" id="KW-1185">Reference proteome</keyword>
<evidence type="ECO:0000313" key="2">
    <source>
        <dbReference type="Proteomes" id="UP001139981"/>
    </source>
</evidence>
<name>A0ACC1M3I8_9FUNG</name>
<feature type="non-terminal residue" evidence="1">
    <location>
        <position position="240"/>
    </location>
</feature>
<accession>A0ACC1M3I8</accession>
<protein>
    <submittedName>
        <fullName evidence="1">Uncharacterized protein</fullName>
    </submittedName>
</protein>
<dbReference type="Proteomes" id="UP001139981">
    <property type="component" value="Unassembled WGS sequence"/>
</dbReference>
<organism evidence="1 2">
    <name type="scientific">Coemansia aciculifera</name>
    <dbReference type="NCBI Taxonomy" id="417176"/>
    <lineage>
        <taxon>Eukaryota</taxon>
        <taxon>Fungi</taxon>
        <taxon>Fungi incertae sedis</taxon>
        <taxon>Zoopagomycota</taxon>
        <taxon>Kickxellomycotina</taxon>
        <taxon>Kickxellomycetes</taxon>
        <taxon>Kickxellales</taxon>
        <taxon>Kickxellaceae</taxon>
        <taxon>Coemansia</taxon>
    </lineage>
</organism>
<reference evidence="1" key="1">
    <citation type="submission" date="2022-07" db="EMBL/GenBank/DDBJ databases">
        <title>Phylogenomic reconstructions and comparative analyses of Kickxellomycotina fungi.</title>
        <authorList>
            <person name="Reynolds N.K."/>
            <person name="Stajich J.E."/>
            <person name="Barry K."/>
            <person name="Grigoriev I.V."/>
            <person name="Crous P."/>
            <person name="Smith M.E."/>
        </authorList>
    </citation>
    <scope>NUCLEOTIDE SEQUENCE</scope>
    <source>
        <strain evidence="1">CBS 190363</strain>
    </source>
</reference>
<sequence>MSLDILKLESMMRVYIGLIWFYPHPPTSTLAEAAQQVQVGVDKVVAATPVLGGTLREAAPVRIDYTEDNKVQVYSVSVPYTYAELEESGFDQNKFSQIFDVIPSITPDLEGLRVLRVWVFGLSCGGVAVAIASHHALGDGAAAAEVAMRISRACISPEKQQPPAMWSSRSKMRQALKDSLKGDEVVDDSFGRHLSQLTSTGSLKTSGQVGSHQFALRQESLHRLKELAIQSGEQCSTNDM</sequence>
<proteinExistence type="predicted"/>
<dbReference type="EMBL" id="JANBVB010000603">
    <property type="protein sequence ID" value="KAJ2893083.1"/>
    <property type="molecule type" value="Genomic_DNA"/>
</dbReference>